<evidence type="ECO:0000313" key="3">
    <source>
        <dbReference type="Proteomes" id="UP000005801"/>
    </source>
</evidence>
<dbReference type="InterPro" id="IPR005105">
    <property type="entry name" value="GlnD_Uridyltrans_N"/>
</dbReference>
<dbReference type="EMBL" id="ABCS01000164">
    <property type="protein sequence ID" value="EDM73896.1"/>
    <property type="molecule type" value="Genomic_DNA"/>
</dbReference>
<dbReference type="InterPro" id="IPR043519">
    <property type="entry name" value="NT_sf"/>
</dbReference>
<reference evidence="2 3" key="1">
    <citation type="submission" date="2007-06" db="EMBL/GenBank/DDBJ databases">
        <authorList>
            <person name="Shimkets L."/>
            <person name="Ferriera S."/>
            <person name="Johnson J."/>
            <person name="Kravitz S."/>
            <person name="Beeson K."/>
            <person name="Sutton G."/>
            <person name="Rogers Y.-H."/>
            <person name="Friedman R."/>
            <person name="Frazier M."/>
            <person name="Venter J.C."/>
        </authorList>
    </citation>
    <scope>NUCLEOTIDE SEQUENCE [LARGE SCALE GENOMIC DNA]</scope>
    <source>
        <strain evidence="2 3">SIR-1</strain>
    </source>
</reference>
<proteinExistence type="predicted"/>
<evidence type="ECO:0000313" key="2">
    <source>
        <dbReference type="EMBL" id="EDM73896.1"/>
    </source>
</evidence>
<name>A6GJQ2_9BACT</name>
<sequence>MSVLEHDATLPVPPDAMALRAALEQARETVRAGLLEGRGGGELLVQLSERIIELITPPCAQAVGRALARFGKLAIVVVGGLARSEHCPHSDIDLMILCADPIAEGEAEGEAFGEWMRELCHPLWDAGL</sequence>
<dbReference type="SUPFAM" id="SSF81301">
    <property type="entry name" value="Nucleotidyltransferase"/>
    <property type="match status" value="1"/>
</dbReference>
<comment type="caution">
    <text evidence="2">The sequence shown here is derived from an EMBL/GenBank/DDBJ whole genome shotgun (WGS) entry which is preliminary data.</text>
</comment>
<dbReference type="AlphaFoldDB" id="A6GJQ2"/>
<evidence type="ECO:0000259" key="1">
    <source>
        <dbReference type="Pfam" id="PF03445"/>
    </source>
</evidence>
<feature type="non-terminal residue" evidence="2">
    <location>
        <position position="128"/>
    </location>
</feature>
<organism evidence="2 3">
    <name type="scientific">Plesiocystis pacifica SIR-1</name>
    <dbReference type="NCBI Taxonomy" id="391625"/>
    <lineage>
        <taxon>Bacteria</taxon>
        <taxon>Pseudomonadati</taxon>
        <taxon>Myxococcota</taxon>
        <taxon>Polyangia</taxon>
        <taxon>Nannocystales</taxon>
        <taxon>Nannocystaceae</taxon>
        <taxon>Plesiocystis</taxon>
    </lineage>
</organism>
<dbReference type="Proteomes" id="UP000005801">
    <property type="component" value="Unassembled WGS sequence"/>
</dbReference>
<dbReference type="GO" id="GO:0008773">
    <property type="term" value="F:[protein-PII] uridylyltransferase activity"/>
    <property type="evidence" value="ECO:0007669"/>
    <property type="project" value="InterPro"/>
</dbReference>
<gene>
    <name evidence="2" type="ORF">PPSIR1_11696</name>
</gene>
<dbReference type="Pfam" id="PF03445">
    <property type="entry name" value="DUF294"/>
    <property type="match status" value="1"/>
</dbReference>
<feature type="domain" description="Protein-PII uridylyltransferase N-terminal" evidence="1">
    <location>
        <begin position="43"/>
        <end position="127"/>
    </location>
</feature>
<dbReference type="Gene3D" id="3.30.460.10">
    <property type="entry name" value="Beta Polymerase, domain 2"/>
    <property type="match status" value="1"/>
</dbReference>
<dbReference type="RefSeq" id="WP_006976938.1">
    <property type="nucleotide sequence ID" value="NZ_ABCS01000164.1"/>
</dbReference>
<protein>
    <recommendedName>
        <fullName evidence="1">Protein-PII uridylyltransferase N-terminal domain-containing protein</fullName>
    </recommendedName>
</protein>
<accession>A6GJQ2</accession>
<keyword evidence="3" id="KW-1185">Reference proteome</keyword>
<dbReference type="STRING" id="391625.PPSIR1_11696"/>